<feature type="transmembrane region" description="Helical" evidence="10">
    <location>
        <begin position="137"/>
        <end position="155"/>
    </location>
</feature>
<feature type="transmembrane region" description="Helical" evidence="10">
    <location>
        <begin position="93"/>
        <end position="116"/>
    </location>
</feature>
<evidence type="ECO:0000256" key="5">
    <source>
        <dbReference type="ARBA" id="ARBA00022692"/>
    </source>
</evidence>
<keyword evidence="7 10" id="KW-0472">Membrane</keyword>
<dbReference type="GO" id="GO:0009060">
    <property type="term" value="P:aerobic respiration"/>
    <property type="evidence" value="ECO:0007669"/>
    <property type="project" value="TreeGrafter"/>
</dbReference>
<evidence type="ECO:0000256" key="10">
    <source>
        <dbReference type="SAM" id="Phobius"/>
    </source>
</evidence>
<dbReference type="EC" id="7.1.1.2" evidence="9"/>
<organism evidence="11">
    <name type="scientific">Pyemotes zhonghuajia</name>
    <dbReference type="NCBI Taxonomy" id="2749944"/>
    <lineage>
        <taxon>Eukaryota</taxon>
        <taxon>Metazoa</taxon>
        <taxon>Ecdysozoa</taxon>
        <taxon>Arthropoda</taxon>
        <taxon>Chelicerata</taxon>
        <taxon>Arachnida</taxon>
        <taxon>Acari</taxon>
        <taxon>Acariformes</taxon>
        <taxon>Trombidiformes</taxon>
        <taxon>Prostigmata</taxon>
        <taxon>Eleutherengona</taxon>
        <taxon>Heterostigmata</taxon>
        <taxon>Pyemotoidea</taxon>
        <taxon>Pyemotidae</taxon>
        <taxon>Pyemotes</taxon>
    </lineage>
</organism>
<keyword evidence="9 11" id="KW-0496">Mitochondrion</keyword>
<dbReference type="EMBL" id="OM396909">
    <property type="protein sequence ID" value="UOK09667.1"/>
    <property type="molecule type" value="Genomic_DNA"/>
</dbReference>
<sequence>MMLYLLVMIFSLMAVAFYTLMERRVLGNFHLRIGPNRVGLMGFFQPFSDAIKLFLKDNLKLRFNESFLWNFSPILAMYLYLTVLMLYPLSGGIMMLSYGMVLLVGILSMSVYFLMYGGFFSGNKFSLIGSFRSISQMVSYEILLIFLLMSIFMYYENFNFIVIMEMYNFMLLFVNMSFFIIWLFVCLAESNRLPYDFLEGESELVSGFNTEYWGGYFSFIFIFEYGFMVFFCVITSFMFMSMEFIWVMSMMMLYYYLWIRSTFPRLRYDFLMEMAWKKLMMLLLFFFFFFVFF</sequence>
<feature type="transmembrane region" description="Helical" evidence="10">
    <location>
        <begin position="167"/>
        <end position="188"/>
    </location>
</feature>
<protein>
    <recommendedName>
        <fullName evidence="3 9">NADH-ubiquinone oxidoreductase chain 1</fullName>
        <ecNumber evidence="9">7.1.1.2</ecNumber>
    </recommendedName>
</protein>
<dbReference type="GO" id="GO:0005743">
    <property type="term" value="C:mitochondrial inner membrane"/>
    <property type="evidence" value="ECO:0007669"/>
    <property type="project" value="UniProtKB-SubCell"/>
</dbReference>
<keyword evidence="5 8" id="KW-0812">Transmembrane</keyword>
<keyword evidence="6 10" id="KW-1133">Transmembrane helix</keyword>
<comment type="similarity">
    <text evidence="2 8">Belongs to the complex I subunit 1 family.</text>
</comment>
<keyword evidence="9" id="KW-0830">Ubiquinone</keyword>
<geneLocation type="mitochondrion" evidence="11"/>
<evidence type="ECO:0000256" key="7">
    <source>
        <dbReference type="ARBA" id="ARBA00023136"/>
    </source>
</evidence>
<evidence type="ECO:0000256" key="2">
    <source>
        <dbReference type="ARBA" id="ARBA00010535"/>
    </source>
</evidence>
<name>A0A8T9JE92_9ACAR</name>
<gene>
    <name evidence="11" type="primary">nad1</name>
</gene>
<accession>A0A8T9JE92</accession>
<dbReference type="PANTHER" id="PTHR11432:SF3">
    <property type="entry name" value="NADH-UBIQUINONE OXIDOREDUCTASE CHAIN 1"/>
    <property type="match status" value="1"/>
</dbReference>
<keyword evidence="8" id="KW-0520">NAD</keyword>
<reference evidence="11" key="1">
    <citation type="submission" date="2022-01" db="EMBL/GenBank/DDBJ databases">
        <title>Complete mitochondrial genome and phylogenetic analysis of Pyemotes zhonghuajia Yu,Zhang &amp; He (Prostigmata : Pyemotidae).</title>
        <authorList>
            <person name="Song Y.-F."/>
            <person name="Liu J.-F."/>
            <person name="Ye S."/>
        </authorList>
    </citation>
    <scope>NUCLEOTIDE SEQUENCE</scope>
</reference>
<evidence type="ECO:0000256" key="6">
    <source>
        <dbReference type="ARBA" id="ARBA00022989"/>
    </source>
</evidence>
<dbReference type="AlphaFoldDB" id="A0A8T9JE92"/>
<evidence type="ECO:0000256" key="8">
    <source>
        <dbReference type="RuleBase" id="RU000471"/>
    </source>
</evidence>
<evidence type="ECO:0000313" key="11">
    <source>
        <dbReference type="EMBL" id="UOK09667.1"/>
    </source>
</evidence>
<feature type="transmembrane region" description="Helical" evidence="10">
    <location>
        <begin position="216"/>
        <end position="238"/>
    </location>
</feature>
<keyword evidence="4" id="KW-0813">Transport</keyword>
<dbReference type="Pfam" id="PF00146">
    <property type="entry name" value="NADHdh"/>
    <property type="match status" value="1"/>
</dbReference>
<dbReference type="GO" id="GO:0003954">
    <property type="term" value="F:NADH dehydrogenase activity"/>
    <property type="evidence" value="ECO:0007669"/>
    <property type="project" value="TreeGrafter"/>
</dbReference>
<feature type="transmembrane region" description="Helical" evidence="10">
    <location>
        <begin position="275"/>
        <end position="292"/>
    </location>
</feature>
<feature type="transmembrane region" description="Helical" evidence="10">
    <location>
        <begin position="67"/>
        <end position="87"/>
    </location>
</feature>
<comment type="catalytic activity">
    <reaction evidence="9">
        <text>a ubiquinone + NADH + 5 H(+)(in) = a ubiquinol + NAD(+) + 4 H(+)(out)</text>
        <dbReference type="Rhea" id="RHEA:29091"/>
        <dbReference type="Rhea" id="RHEA-COMP:9565"/>
        <dbReference type="Rhea" id="RHEA-COMP:9566"/>
        <dbReference type="ChEBI" id="CHEBI:15378"/>
        <dbReference type="ChEBI" id="CHEBI:16389"/>
        <dbReference type="ChEBI" id="CHEBI:17976"/>
        <dbReference type="ChEBI" id="CHEBI:57540"/>
        <dbReference type="ChEBI" id="CHEBI:57945"/>
        <dbReference type="EC" id="7.1.1.2"/>
    </reaction>
</comment>
<dbReference type="PANTHER" id="PTHR11432">
    <property type="entry name" value="NADH DEHYDROGENASE SUBUNIT 1"/>
    <property type="match status" value="1"/>
</dbReference>
<dbReference type="GO" id="GO:0008137">
    <property type="term" value="F:NADH dehydrogenase (ubiquinone) activity"/>
    <property type="evidence" value="ECO:0007669"/>
    <property type="project" value="UniProtKB-EC"/>
</dbReference>
<comment type="subcellular location">
    <subcellularLocation>
        <location evidence="1">Membrane</location>
        <topology evidence="1">Multi-pass membrane protein</topology>
    </subcellularLocation>
    <subcellularLocation>
        <location evidence="8">Mitochondrion inner membrane</location>
        <topology evidence="8">Multi-pass membrane protein</topology>
    </subcellularLocation>
</comment>
<evidence type="ECO:0000256" key="4">
    <source>
        <dbReference type="ARBA" id="ARBA00022448"/>
    </source>
</evidence>
<evidence type="ECO:0000256" key="9">
    <source>
        <dbReference type="RuleBase" id="RU000473"/>
    </source>
</evidence>
<proteinExistence type="inferred from homology"/>
<evidence type="ECO:0000256" key="3">
    <source>
        <dbReference type="ARBA" id="ARBA00021009"/>
    </source>
</evidence>
<dbReference type="InterPro" id="IPR001694">
    <property type="entry name" value="NADH_UbQ_OxRdtase_su1/FPO"/>
</dbReference>
<feature type="transmembrane region" description="Helical" evidence="10">
    <location>
        <begin position="244"/>
        <end position="263"/>
    </location>
</feature>
<evidence type="ECO:0000256" key="1">
    <source>
        <dbReference type="ARBA" id="ARBA00004141"/>
    </source>
</evidence>